<reference evidence="10" key="1">
    <citation type="journal article" date="2015" name="Proc. Natl. Acad. Sci. U.S.A.">
        <title>Networks of energetic and metabolic interactions define dynamics in microbial communities.</title>
        <authorList>
            <person name="Embree M."/>
            <person name="Liu J.K."/>
            <person name="Al-Bassam M.M."/>
            <person name="Zengler K."/>
        </authorList>
    </citation>
    <scope>NUCLEOTIDE SEQUENCE</scope>
</reference>
<name>A0A0W8FPA7_9ZZZZ</name>
<dbReference type="PANTHER" id="PTHR12234:SF1">
    <property type="entry name" value="FORMIMINOTRANSFERASE N-TERMINAL SUBDOMAIN-CONTAINING PROTEIN"/>
    <property type="match status" value="1"/>
</dbReference>
<evidence type="ECO:0000256" key="1">
    <source>
        <dbReference type="ARBA" id="ARBA00004496"/>
    </source>
</evidence>
<dbReference type="InterPro" id="IPR051623">
    <property type="entry name" value="FTCD"/>
</dbReference>
<feature type="domain" description="Formiminotransferase N-terminal subdomain" evidence="9">
    <location>
        <begin position="2"/>
        <end position="179"/>
    </location>
</feature>
<protein>
    <recommendedName>
        <fullName evidence="3">glutamate formimidoyltransferase</fullName>
        <ecNumber evidence="3">2.1.2.5</ecNumber>
    </recommendedName>
</protein>
<evidence type="ECO:0000256" key="3">
    <source>
        <dbReference type="ARBA" id="ARBA00012252"/>
    </source>
</evidence>
<evidence type="ECO:0000256" key="6">
    <source>
        <dbReference type="ARBA" id="ARBA00022808"/>
    </source>
</evidence>
<dbReference type="Pfam" id="PF02971">
    <property type="entry name" value="FTCD"/>
    <property type="match status" value="1"/>
</dbReference>
<dbReference type="PANTHER" id="PTHR12234">
    <property type="entry name" value="FORMIMINOTRANSFERASE-CYCLODEAMINASE"/>
    <property type="match status" value="1"/>
</dbReference>
<dbReference type="GO" id="GO:0030409">
    <property type="term" value="F:glutamate formimidoyltransferase activity"/>
    <property type="evidence" value="ECO:0007669"/>
    <property type="project" value="UniProtKB-EC"/>
</dbReference>
<evidence type="ECO:0000313" key="10">
    <source>
        <dbReference type="EMBL" id="KUG22649.1"/>
    </source>
</evidence>
<evidence type="ECO:0000259" key="8">
    <source>
        <dbReference type="SMART" id="SM01221"/>
    </source>
</evidence>
<dbReference type="SUPFAM" id="SSF55116">
    <property type="entry name" value="Formiminotransferase domain of formiminotransferase-cyclodeaminase"/>
    <property type="match status" value="2"/>
</dbReference>
<dbReference type="AlphaFoldDB" id="A0A0W8FPA7"/>
<accession>A0A0W8FPA7</accession>
<dbReference type="InterPro" id="IPR004227">
    <property type="entry name" value="Formiminotransferase_cat"/>
</dbReference>
<comment type="caution">
    <text evidence="10">The sequence shown here is derived from an EMBL/GenBank/DDBJ whole genome shotgun (WGS) entry which is preliminary data.</text>
</comment>
<proteinExistence type="predicted"/>
<dbReference type="NCBIfam" id="TIGR02024">
    <property type="entry name" value="FtcD"/>
    <property type="match status" value="1"/>
</dbReference>
<feature type="domain" description="Formiminotransferase C-terminal subdomain" evidence="8">
    <location>
        <begin position="180"/>
        <end position="294"/>
    </location>
</feature>
<comment type="pathway">
    <text evidence="2">Amino-acid degradation; L-histidine degradation into L-glutamate; L-glutamate from N-formimidoyl-L-glutamate (transferase route): step 1/1.</text>
</comment>
<dbReference type="GO" id="GO:0005542">
    <property type="term" value="F:folic acid binding"/>
    <property type="evidence" value="ECO:0007669"/>
    <property type="project" value="UniProtKB-KW"/>
</dbReference>
<dbReference type="InterPro" id="IPR037070">
    <property type="entry name" value="Formiminotransferase_C_sf"/>
</dbReference>
<keyword evidence="5 10" id="KW-0808">Transferase</keyword>
<dbReference type="InterPro" id="IPR037064">
    <property type="entry name" value="Formiminotransferase_N_sf"/>
</dbReference>
<dbReference type="GO" id="GO:0005737">
    <property type="term" value="C:cytoplasm"/>
    <property type="evidence" value="ECO:0007669"/>
    <property type="project" value="UniProtKB-SubCell"/>
</dbReference>
<dbReference type="Pfam" id="PF07837">
    <property type="entry name" value="FTCD_N"/>
    <property type="match status" value="1"/>
</dbReference>
<dbReference type="GO" id="GO:0019557">
    <property type="term" value="P:L-histidine catabolic process to glutamate and formate"/>
    <property type="evidence" value="ECO:0007669"/>
    <property type="project" value="UniProtKB-UniPathway"/>
</dbReference>
<dbReference type="EC" id="2.1.2.5" evidence="3"/>
<evidence type="ECO:0000256" key="7">
    <source>
        <dbReference type="ARBA" id="ARBA00022954"/>
    </source>
</evidence>
<dbReference type="SMART" id="SM01222">
    <property type="entry name" value="FTCD_N"/>
    <property type="match status" value="1"/>
</dbReference>
<evidence type="ECO:0000256" key="4">
    <source>
        <dbReference type="ARBA" id="ARBA00022490"/>
    </source>
</evidence>
<dbReference type="InterPro" id="IPR012886">
    <property type="entry name" value="Formiminotransferase_N"/>
</dbReference>
<keyword evidence="6" id="KW-0369">Histidine metabolism</keyword>
<dbReference type="InterPro" id="IPR013802">
    <property type="entry name" value="Formiminotransferase_C"/>
</dbReference>
<evidence type="ECO:0000256" key="5">
    <source>
        <dbReference type="ARBA" id="ARBA00022679"/>
    </source>
</evidence>
<keyword evidence="7" id="KW-0290">Folate-binding</keyword>
<organism evidence="10">
    <name type="scientific">hydrocarbon metagenome</name>
    <dbReference type="NCBI Taxonomy" id="938273"/>
    <lineage>
        <taxon>unclassified sequences</taxon>
        <taxon>metagenomes</taxon>
        <taxon>ecological metagenomes</taxon>
    </lineage>
</organism>
<keyword evidence="4" id="KW-0963">Cytoplasm</keyword>
<sequence>MKIIECVPNFSEGRDSRKIEEIAAVFKSFPEVRLADFSSDADHNRSVFTFMGKPKDVLKAALAACGKALELIDMRKHGGAHPRLGAVDVVPFIPLGMAEMKDAIDVAHAFGKQLSERFGASVYFYGYAARKDEYAQLPDIRRGGYEGLAEKITLKKAVPDEGGDTFNAQSGAAVVGARDLLVAYNINLASDDLHLAKHIASRVREKTGGLKAVRAIGVMLKSRGVAQVSVNLIDCKETPLKTVFDRVKVLVAEEGAKILESELIGLAPKCAFAGTTPEYLKLKDFNKHRLLENHLKYFQP</sequence>
<evidence type="ECO:0000259" key="9">
    <source>
        <dbReference type="SMART" id="SM01222"/>
    </source>
</evidence>
<dbReference type="GO" id="GO:0019556">
    <property type="term" value="P:L-histidine catabolic process to glutamate and formamide"/>
    <property type="evidence" value="ECO:0007669"/>
    <property type="project" value="UniProtKB-UniPathway"/>
</dbReference>
<dbReference type="SMART" id="SM01221">
    <property type="entry name" value="FTCD"/>
    <property type="match status" value="1"/>
</dbReference>
<dbReference type="Gene3D" id="3.30.990.10">
    <property type="entry name" value="Formiminotransferase, N-terminal subdomain"/>
    <property type="match status" value="1"/>
</dbReference>
<gene>
    <name evidence="10" type="ORF">ASZ90_007570</name>
</gene>
<dbReference type="UniPathway" id="UPA00379">
    <property type="reaction ID" value="UER00555"/>
</dbReference>
<comment type="subcellular location">
    <subcellularLocation>
        <location evidence="1">Cytoplasm</location>
    </subcellularLocation>
</comment>
<dbReference type="EMBL" id="LNQE01000947">
    <property type="protein sequence ID" value="KUG22649.1"/>
    <property type="molecule type" value="Genomic_DNA"/>
</dbReference>
<dbReference type="Gene3D" id="3.30.70.670">
    <property type="entry name" value="Formiminotransferase, C-terminal subdomain"/>
    <property type="match status" value="1"/>
</dbReference>
<evidence type="ECO:0000256" key="2">
    <source>
        <dbReference type="ARBA" id="ARBA00005082"/>
    </source>
</evidence>
<dbReference type="InterPro" id="IPR022384">
    <property type="entry name" value="FormiminoTrfase_cat_dom_sf"/>
</dbReference>